<protein>
    <submittedName>
        <fullName evidence="1">Uncharacterized protein</fullName>
    </submittedName>
</protein>
<proteinExistence type="predicted"/>
<dbReference type="EMBL" id="JBJUIK010000017">
    <property type="protein sequence ID" value="KAL3498490.1"/>
    <property type="molecule type" value="Genomic_DNA"/>
</dbReference>
<accession>A0ABD2XYD1</accession>
<sequence length="80" mass="9173">MTADDEWILALGYIYISQNGKPDFFIELVGAMEVITKMVRREYRERKRGIAGEGGDWVRRAGDRREAVEREIGIEALGLK</sequence>
<dbReference type="AlphaFoldDB" id="A0ABD2XYD1"/>
<name>A0ABD2XYD1_9GENT</name>
<organism evidence="1 2">
    <name type="scientific">Cinchona calisaya</name>
    <dbReference type="NCBI Taxonomy" id="153742"/>
    <lineage>
        <taxon>Eukaryota</taxon>
        <taxon>Viridiplantae</taxon>
        <taxon>Streptophyta</taxon>
        <taxon>Embryophyta</taxon>
        <taxon>Tracheophyta</taxon>
        <taxon>Spermatophyta</taxon>
        <taxon>Magnoliopsida</taxon>
        <taxon>eudicotyledons</taxon>
        <taxon>Gunneridae</taxon>
        <taxon>Pentapetalae</taxon>
        <taxon>asterids</taxon>
        <taxon>lamiids</taxon>
        <taxon>Gentianales</taxon>
        <taxon>Rubiaceae</taxon>
        <taxon>Cinchonoideae</taxon>
        <taxon>Cinchoneae</taxon>
        <taxon>Cinchona</taxon>
    </lineage>
</organism>
<dbReference type="Proteomes" id="UP001630127">
    <property type="component" value="Unassembled WGS sequence"/>
</dbReference>
<comment type="caution">
    <text evidence="1">The sequence shown here is derived from an EMBL/GenBank/DDBJ whole genome shotgun (WGS) entry which is preliminary data.</text>
</comment>
<keyword evidence="2" id="KW-1185">Reference proteome</keyword>
<evidence type="ECO:0000313" key="1">
    <source>
        <dbReference type="EMBL" id="KAL3498490.1"/>
    </source>
</evidence>
<reference evidence="1 2" key="1">
    <citation type="submission" date="2024-11" db="EMBL/GenBank/DDBJ databases">
        <title>A near-complete genome assembly of Cinchona calisaya.</title>
        <authorList>
            <person name="Lian D.C."/>
            <person name="Zhao X.W."/>
            <person name="Wei L."/>
        </authorList>
    </citation>
    <scope>NUCLEOTIDE SEQUENCE [LARGE SCALE GENOMIC DNA]</scope>
    <source>
        <tissue evidence="1">Nenye</tissue>
    </source>
</reference>
<gene>
    <name evidence="1" type="ORF">ACH5RR_041222</name>
</gene>
<evidence type="ECO:0000313" key="2">
    <source>
        <dbReference type="Proteomes" id="UP001630127"/>
    </source>
</evidence>